<keyword evidence="2 7" id="KW-0597">Phosphoprotein</keyword>
<dbReference type="InterPro" id="IPR001789">
    <property type="entry name" value="Sig_transdc_resp-reg_receiver"/>
</dbReference>
<keyword evidence="12" id="KW-1185">Reference proteome</keyword>
<feature type="modified residue" description="4-aspartylphosphate" evidence="7">
    <location>
        <position position="54"/>
    </location>
</feature>
<dbReference type="PANTHER" id="PTHR48111">
    <property type="entry name" value="REGULATOR OF RPOS"/>
    <property type="match status" value="1"/>
</dbReference>
<protein>
    <submittedName>
        <fullName evidence="11">Two component transcriptional regulator, winged helix family</fullName>
    </submittedName>
</protein>
<dbReference type="PROSITE" id="PS51755">
    <property type="entry name" value="OMPR_PHOB"/>
    <property type="match status" value="1"/>
</dbReference>
<dbReference type="AlphaFoldDB" id="D3FZQ9"/>
<proteinExistence type="predicted"/>
<feature type="DNA-binding region" description="OmpR/PhoB-type" evidence="8">
    <location>
        <begin position="130"/>
        <end position="229"/>
    </location>
</feature>
<dbReference type="CDD" id="cd17574">
    <property type="entry name" value="REC_OmpR"/>
    <property type="match status" value="1"/>
</dbReference>
<dbReference type="FunFam" id="3.40.50.2300:FF:000001">
    <property type="entry name" value="DNA-binding response regulator PhoB"/>
    <property type="match status" value="1"/>
</dbReference>
<dbReference type="Proteomes" id="UP000001544">
    <property type="component" value="Chromosome"/>
</dbReference>
<dbReference type="SMART" id="SM00862">
    <property type="entry name" value="Trans_reg_C"/>
    <property type="match status" value="1"/>
</dbReference>
<dbReference type="InterPro" id="IPR011006">
    <property type="entry name" value="CheY-like_superfamily"/>
</dbReference>
<dbReference type="PANTHER" id="PTHR48111:SF21">
    <property type="entry name" value="DNA-BINDING DUAL MASTER TRANSCRIPTIONAL REGULATOR RPAA"/>
    <property type="match status" value="1"/>
</dbReference>
<evidence type="ECO:0000313" key="12">
    <source>
        <dbReference type="Proteomes" id="UP000001544"/>
    </source>
</evidence>
<organism evidence="11 12">
    <name type="scientific">Alkalihalophilus pseudofirmus (strain ATCC BAA-2126 / JCM 17055 / OF4)</name>
    <name type="common">Bacillus pseudofirmus</name>
    <dbReference type="NCBI Taxonomy" id="398511"/>
    <lineage>
        <taxon>Bacteria</taxon>
        <taxon>Bacillati</taxon>
        <taxon>Bacillota</taxon>
        <taxon>Bacilli</taxon>
        <taxon>Bacillales</taxon>
        <taxon>Bacillaceae</taxon>
        <taxon>Alkalihalophilus</taxon>
    </lineage>
</organism>
<dbReference type="Gene3D" id="1.10.10.10">
    <property type="entry name" value="Winged helix-like DNA-binding domain superfamily/Winged helix DNA-binding domain"/>
    <property type="match status" value="1"/>
</dbReference>
<evidence type="ECO:0000256" key="5">
    <source>
        <dbReference type="ARBA" id="ARBA00023125"/>
    </source>
</evidence>
<dbReference type="Gene3D" id="6.10.250.690">
    <property type="match status" value="1"/>
</dbReference>
<evidence type="ECO:0000256" key="3">
    <source>
        <dbReference type="ARBA" id="ARBA00023012"/>
    </source>
</evidence>
<evidence type="ECO:0000313" key="11">
    <source>
        <dbReference type="EMBL" id="ADC49301.1"/>
    </source>
</evidence>
<accession>D3FZQ9</accession>
<evidence type="ECO:0000256" key="7">
    <source>
        <dbReference type="PROSITE-ProRule" id="PRU00169"/>
    </source>
</evidence>
<evidence type="ECO:0000256" key="8">
    <source>
        <dbReference type="PROSITE-ProRule" id="PRU01091"/>
    </source>
</evidence>
<dbReference type="GO" id="GO:0032993">
    <property type="term" value="C:protein-DNA complex"/>
    <property type="evidence" value="ECO:0007669"/>
    <property type="project" value="TreeGrafter"/>
</dbReference>
<dbReference type="GO" id="GO:0000156">
    <property type="term" value="F:phosphorelay response regulator activity"/>
    <property type="evidence" value="ECO:0007669"/>
    <property type="project" value="TreeGrafter"/>
</dbReference>
<keyword evidence="6" id="KW-0804">Transcription</keyword>
<dbReference type="STRING" id="398511.BpOF4_06195"/>
<dbReference type="EMBL" id="CP001878">
    <property type="protein sequence ID" value="ADC49301.1"/>
    <property type="molecule type" value="Genomic_DNA"/>
</dbReference>
<feature type="domain" description="OmpR/PhoB-type" evidence="10">
    <location>
        <begin position="130"/>
        <end position="229"/>
    </location>
</feature>
<dbReference type="FunFam" id="1.10.10.10:FF:000018">
    <property type="entry name" value="DNA-binding response regulator ResD"/>
    <property type="match status" value="1"/>
</dbReference>
<gene>
    <name evidence="11" type="ordered locus">BpOF4_06195</name>
</gene>
<dbReference type="GO" id="GO:0005829">
    <property type="term" value="C:cytosol"/>
    <property type="evidence" value="ECO:0007669"/>
    <property type="project" value="TreeGrafter"/>
</dbReference>
<evidence type="ECO:0000259" key="10">
    <source>
        <dbReference type="PROSITE" id="PS51755"/>
    </source>
</evidence>
<dbReference type="Pfam" id="PF00072">
    <property type="entry name" value="Response_reg"/>
    <property type="match status" value="1"/>
</dbReference>
<dbReference type="eggNOG" id="COG0745">
    <property type="taxonomic scope" value="Bacteria"/>
</dbReference>
<sequence>MKEIRILIVEDEAPMRELLQLYLRKEGYVVDEAITGIEALEKVEKTLYSVVLLDVMMPEMDGFEVCREIRKVSQVPVIMLTARTQTLDKVKGLKIGADDYLTKPFEQEELLARVEAVLRRYGVSEPESRGNTLFFKGLVMKRNAYQVYYNEEELSLTPKEFAILELFLLNKNRVFSRDDILELVWGYDFIGDYRGVDTHVKHLRDKLTEAGISGRSVIKTVWGVGYKLG</sequence>
<dbReference type="CDD" id="cd00383">
    <property type="entry name" value="trans_reg_C"/>
    <property type="match status" value="1"/>
</dbReference>
<keyword evidence="3" id="KW-0902">Two-component regulatory system</keyword>
<name>D3FZQ9_ALKPO</name>
<evidence type="ECO:0000259" key="9">
    <source>
        <dbReference type="PROSITE" id="PS50110"/>
    </source>
</evidence>
<dbReference type="RefSeq" id="WP_012960574.1">
    <property type="nucleotide sequence ID" value="NC_013791.2"/>
</dbReference>
<keyword evidence="4" id="KW-0805">Transcription regulation</keyword>
<dbReference type="GO" id="GO:0006355">
    <property type="term" value="P:regulation of DNA-templated transcription"/>
    <property type="evidence" value="ECO:0007669"/>
    <property type="project" value="InterPro"/>
</dbReference>
<comment type="subcellular location">
    <subcellularLocation>
        <location evidence="1">Cytoplasm</location>
    </subcellularLocation>
</comment>
<dbReference type="HOGENOM" id="CLU_000445_30_4_9"/>
<dbReference type="InterPro" id="IPR039420">
    <property type="entry name" value="WalR-like"/>
</dbReference>
<dbReference type="SMART" id="SM00448">
    <property type="entry name" value="REC"/>
    <property type="match status" value="1"/>
</dbReference>
<feature type="domain" description="Response regulatory" evidence="9">
    <location>
        <begin position="5"/>
        <end position="118"/>
    </location>
</feature>
<evidence type="ECO:0000256" key="6">
    <source>
        <dbReference type="ARBA" id="ARBA00023163"/>
    </source>
</evidence>
<dbReference type="KEGG" id="bpf:BpOF4_06195"/>
<dbReference type="SUPFAM" id="SSF52172">
    <property type="entry name" value="CheY-like"/>
    <property type="match status" value="1"/>
</dbReference>
<keyword evidence="5 8" id="KW-0238">DNA-binding</keyword>
<dbReference type="InterPro" id="IPR036388">
    <property type="entry name" value="WH-like_DNA-bd_sf"/>
</dbReference>
<evidence type="ECO:0000256" key="4">
    <source>
        <dbReference type="ARBA" id="ARBA00023015"/>
    </source>
</evidence>
<dbReference type="PROSITE" id="PS50110">
    <property type="entry name" value="RESPONSE_REGULATORY"/>
    <property type="match status" value="1"/>
</dbReference>
<dbReference type="GO" id="GO:0000976">
    <property type="term" value="F:transcription cis-regulatory region binding"/>
    <property type="evidence" value="ECO:0007669"/>
    <property type="project" value="TreeGrafter"/>
</dbReference>
<dbReference type="Pfam" id="PF00486">
    <property type="entry name" value="Trans_reg_C"/>
    <property type="match status" value="1"/>
</dbReference>
<evidence type="ECO:0000256" key="1">
    <source>
        <dbReference type="ARBA" id="ARBA00004496"/>
    </source>
</evidence>
<reference evidence="11 12" key="1">
    <citation type="journal article" date="2011" name="Environ. Microbiol.">
        <title>Genome of alkaliphilic Bacillus pseudofirmus OF4 reveals adaptations that support the ability to grow in an external pH range from 7.5 to 11.4.</title>
        <authorList>
            <person name="Janto B."/>
            <person name="Ahmed A."/>
            <person name="Ito M."/>
            <person name="Liu J."/>
            <person name="Hicks D.B."/>
            <person name="Pagni S."/>
            <person name="Fackelmayer O.J."/>
            <person name="Smith T.A."/>
            <person name="Earl J."/>
            <person name="Elbourne L.D."/>
            <person name="Hassan K."/>
            <person name="Paulsen I.T."/>
            <person name="Kolsto A.B."/>
            <person name="Tourasse N.J."/>
            <person name="Ehrlich G.D."/>
            <person name="Boissy R."/>
            <person name="Ivey D.M."/>
            <person name="Li G."/>
            <person name="Xue Y."/>
            <person name="Ma Y."/>
            <person name="Hu F.Z."/>
            <person name="Krulwich T.A."/>
        </authorList>
    </citation>
    <scope>NUCLEOTIDE SEQUENCE [LARGE SCALE GENOMIC DNA]</scope>
    <source>
        <strain evidence="12">ATCC BAA-2126 / JCM 17055 / OF4</strain>
    </source>
</reference>
<evidence type="ECO:0000256" key="2">
    <source>
        <dbReference type="ARBA" id="ARBA00022553"/>
    </source>
</evidence>
<dbReference type="Gene3D" id="3.40.50.2300">
    <property type="match status" value="1"/>
</dbReference>
<dbReference type="InterPro" id="IPR001867">
    <property type="entry name" value="OmpR/PhoB-type_DNA-bd"/>
</dbReference>